<dbReference type="InterPro" id="IPR013087">
    <property type="entry name" value="Znf_C2H2_type"/>
</dbReference>
<keyword evidence="7" id="KW-0238">DNA-binding</keyword>
<keyword evidence="6" id="KW-0805">Transcription regulation</keyword>
<evidence type="ECO:0000256" key="3">
    <source>
        <dbReference type="ARBA" id="ARBA00022737"/>
    </source>
</evidence>
<feature type="domain" description="C2H2-type" evidence="11">
    <location>
        <begin position="337"/>
        <end position="364"/>
    </location>
</feature>
<feature type="domain" description="C2H2-type" evidence="11">
    <location>
        <begin position="460"/>
        <end position="487"/>
    </location>
</feature>
<proteinExistence type="inferred from homology"/>
<evidence type="ECO:0000256" key="10">
    <source>
        <dbReference type="SAM" id="MobiDB-lite"/>
    </source>
</evidence>
<dbReference type="GO" id="GO:0005634">
    <property type="term" value="C:nucleus"/>
    <property type="evidence" value="ECO:0007669"/>
    <property type="project" value="UniProtKB-ARBA"/>
</dbReference>
<feature type="domain" description="C2H2-type" evidence="11">
    <location>
        <begin position="309"/>
        <end position="336"/>
    </location>
</feature>
<evidence type="ECO:0000259" key="11">
    <source>
        <dbReference type="PROSITE" id="PS50157"/>
    </source>
</evidence>
<feature type="compositionally biased region" description="Polar residues" evidence="10">
    <location>
        <begin position="234"/>
        <end position="251"/>
    </location>
</feature>
<keyword evidence="4 9" id="KW-0863">Zinc-finger</keyword>
<keyword evidence="8" id="KW-0804">Transcription</keyword>
<evidence type="ECO:0000256" key="9">
    <source>
        <dbReference type="PROSITE-ProRule" id="PRU00042"/>
    </source>
</evidence>
<keyword evidence="5" id="KW-0862">Zinc</keyword>
<evidence type="ECO:0000256" key="5">
    <source>
        <dbReference type="ARBA" id="ARBA00022833"/>
    </source>
</evidence>
<dbReference type="Pfam" id="PF00096">
    <property type="entry name" value="zf-C2H2"/>
    <property type="match status" value="3"/>
</dbReference>
<sequence length="524" mass="59699">MDVITSWVCLPPHSSGFRFRSVHTSASASFARNSPSAAFVVIPSTRSTAQHKMSTVPNTTEGNRCIICLQCATTMVPLDTKVDIAGVPISCETMYCNFTGLQYDPTTLTEEHLALKLCLACLSQLNSCYLFQKQAIDNFYECFVRSYEKLTIEVQTSSCAVIEQSNKLAEICPDFEDEDVGPSGDEKEEYDDNATANHPTPSPTKLEAEMEKVEEEHFEPIAEQRHASEESQREQTVPKTERQQQQPSNSCKECASLTEQPISFRKHFVRAHCTVGAHGQHQCTLCGRCFQTRGSFHRHIRVHTGTKQYACQYCAKSFHYLHHLQVHERTHTNERPFACGQCAKTFTTNDRLQVHGRTHQLALPYECEHCRKRFKTRPYLHRHKQIKHDRPAEAFRLCRCEQCGLPFASQSGLPITCSRRIRRVQTKGQVWRHRWPVMDAPDGTENPANTGVIHDGIRPFRCDICGSAFTQKGTLKTHMRTHTDERPFECAACGERFRSAAARRTHQLRHRCPGQQADERSQEQ</sequence>
<evidence type="ECO:0000313" key="12">
    <source>
        <dbReference type="EnsemblMetazoa" id="ACOM042118-PA.1"/>
    </source>
</evidence>
<dbReference type="PROSITE" id="PS00028">
    <property type="entry name" value="ZINC_FINGER_C2H2_1"/>
    <property type="match status" value="6"/>
</dbReference>
<keyword evidence="3" id="KW-0677">Repeat</keyword>
<feature type="domain" description="C2H2-type" evidence="11">
    <location>
        <begin position="365"/>
        <end position="393"/>
    </location>
</feature>
<dbReference type="SMART" id="SM00355">
    <property type="entry name" value="ZnF_C2H2"/>
    <property type="match status" value="7"/>
</dbReference>
<dbReference type="PANTHER" id="PTHR24379">
    <property type="entry name" value="KRAB AND ZINC FINGER DOMAIN-CONTAINING"/>
    <property type="match status" value="1"/>
</dbReference>
<dbReference type="FunFam" id="3.30.160.60:FF:000446">
    <property type="entry name" value="Zinc finger protein"/>
    <property type="match status" value="1"/>
</dbReference>
<evidence type="ECO:0000256" key="7">
    <source>
        <dbReference type="ARBA" id="ARBA00023125"/>
    </source>
</evidence>
<dbReference type="InterPro" id="IPR036236">
    <property type="entry name" value="Znf_C2H2_sf"/>
</dbReference>
<dbReference type="PANTHER" id="PTHR24379:SF121">
    <property type="entry name" value="C2H2-TYPE DOMAIN-CONTAINING PROTEIN"/>
    <property type="match status" value="1"/>
</dbReference>
<dbReference type="EnsemblMetazoa" id="ACOM042118-RA">
    <property type="protein sequence ID" value="ACOM042118-PA.1"/>
    <property type="gene ID" value="ACOM042118"/>
</dbReference>
<dbReference type="Gene3D" id="3.30.160.60">
    <property type="entry name" value="Classic Zinc Finger"/>
    <property type="match status" value="6"/>
</dbReference>
<dbReference type="GO" id="GO:0008270">
    <property type="term" value="F:zinc ion binding"/>
    <property type="evidence" value="ECO:0007669"/>
    <property type="project" value="UniProtKB-KW"/>
</dbReference>
<comment type="similarity">
    <text evidence="1">Belongs to the krueppel C2H2-type zinc-finger protein family.</text>
</comment>
<reference evidence="12" key="1">
    <citation type="submission" date="2022-08" db="UniProtKB">
        <authorList>
            <consortium name="EnsemblMetazoa"/>
        </authorList>
    </citation>
    <scope>IDENTIFICATION</scope>
</reference>
<dbReference type="GO" id="GO:0030674">
    <property type="term" value="F:protein-macromolecule adaptor activity"/>
    <property type="evidence" value="ECO:0007669"/>
    <property type="project" value="UniProtKB-ARBA"/>
</dbReference>
<dbReference type="Proteomes" id="UP000075882">
    <property type="component" value="Unassembled WGS sequence"/>
</dbReference>
<feature type="domain" description="C2H2-type" evidence="11">
    <location>
        <begin position="281"/>
        <end position="308"/>
    </location>
</feature>
<dbReference type="VEuPathDB" id="VectorBase:ACON2_037943"/>
<feature type="region of interest" description="Disordered" evidence="10">
    <location>
        <begin position="173"/>
        <end position="251"/>
    </location>
</feature>
<feature type="domain" description="C2H2-type" evidence="11">
    <location>
        <begin position="488"/>
        <end position="510"/>
    </location>
</feature>
<feature type="compositionally biased region" description="Basic and acidic residues" evidence="10">
    <location>
        <begin position="206"/>
        <end position="233"/>
    </location>
</feature>
<name>A0A8W7Q1Z6_ANOCL</name>
<evidence type="ECO:0000256" key="4">
    <source>
        <dbReference type="ARBA" id="ARBA00022771"/>
    </source>
</evidence>
<organism evidence="12">
    <name type="scientific">Anopheles coluzzii</name>
    <name type="common">African malaria mosquito</name>
    <dbReference type="NCBI Taxonomy" id="1518534"/>
    <lineage>
        <taxon>Eukaryota</taxon>
        <taxon>Metazoa</taxon>
        <taxon>Ecdysozoa</taxon>
        <taxon>Arthropoda</taxon>
        <taxon>Hexapoda</taxon>
        <taxon>Insecta</taxon>
        <taxon>Pterygota</taxon>
        <taxon>Neoptera</taxon>
        <taxon>Endopterygota</taxon>
        <taxon>Diptera</taxon>
        <taxon>Nematocera</taxon>
        <taxon>Culicoidea</taxon>
        <taxon>Culicidae</taxon>
        <taxon>Anophelinae</taxon>
        <taxon>Anopheles</taxon>
    </lineage>
</organism>
<dbReference type="FunFam" id="3.30.160.60:FF:005083">
    <property type="match status" value="1"/>
</dbReference>
<evidence type="ECO:0000256" key="2">
    <source>
        <dbReference type="ARBA" id="ARBA00022723"/>
    </source>
</evidence>
<dbReference type="PROSITE" id="PS50157">
    <property type="entry name" value="ZINC_FINGER_C2H2_2"/>
    <property type="match status" value="6"/>
</dbReference>
<dbReference type="AlphaFoldDB" id="A0A8W7Q1Z6"/>
<protein>
    <recommendedName>
        <fullName evidence="11">C2H2-type domain-containing protein</fullName>
    </recommendedName>
</protein>
<keyword evidence="2" id="KW-0479">Metal-binding</keyword>
<feature type="compositionally biased region" description="Acidic residues" evidence="10">
    <location>
        <begin position="173"/>
        <end position="192"/>
    </location>
</feature>
<dbReference type="SUPFAM" id="SSF57667">
    <property type="entry name" value="beta-beta-alpha zinc fingers"/>
    <property type="match status" value="3"/>
</dbReference>
<evidence type="ECO:0000256" key="1">
    <source>
        <dbReference type="ARBA" id="ARBA00006991"/>
    </source>
</evidence>
<dbReference type="FunFam" id="3.30.160.60:FF:000688">
    <property type="entry name" value="zinc finger protein 197 isoform X1"/>
    <property type="match status" value="1"/>
</dbReference>
<evidence type="ECO:0000256" key="8">
    <source>
        <dbReference type="ARBA" id="ARBA00023163"/>
    </source>
</evidence>
<dbReference type="FunFam" id="3.30.160.60:FF:002737">
    <property type="entry name" value="AGAP008430-PA"/>
    <property type="match status" value="1"/>
</dbReference>
<accession>A0A8W7Q1Z6</accession>
<dbReference type="GO" id="GO:0003677">
    <property type="term" value="F:DNA binding"/>
    <property type="evidence" value="ECO:0007669"/>
    <property type="project" value="UniProtKB-KW"/>
</dbReference>
<evidence type="ECO:0000256" key="6">
    <source>
        <dbReference type="ARBA" id="ARBA00023015"/>
    </source>
</evidence>